<dbReference type="CDD" id="cd00495">
    <property type="entry name" value="Ribosomal_L25_TL5_CTC"/>
    <property type="match status" value="1"/>
</dbReference>
<comment type="function">
    <text evidence="5">This is one of the proteins that binds to the 5S RNA in the ribosome where it forms part of the central protuberance.</text>
</comment>
<feature type="compositionally biased region" description="Acidic residues" evidence="6">
    <location>
        <begin position="185"/>
        <end position="202"/>
    </location>
</feature>
<keyword evidence="4 5" id="KW-0687">Ribonucleoprotein</keyword>
<evidence type="ECO:0000256" key="4">
    <source>
        <dbReference type="ARBA" id="ARBA00023274"/>
    </source>
</evidence>
<dbReference type="Pfam" id="PF01386">
    <property type="entry name" value="Ribosomal_L25p"/>
    <property type="match status" value="1"/>
</dbReference>
<dbReference type="RefSeq" id="WP_002358773.1">
    <property type="nucleotide sequence ID" value="NZ_GL454471.1"/>
</dbReference>
<dbReference type="EMBL" id="AEBR01000075">
    <property type="protein sequence ID" value="EFM82169.1"/>
    <property type="molecule type" value="Genomic_DNA"/>
</dbReference>
<keyword evidence="1 5" id="KW-0699">rRNA-binding</keyword>
<dbReference type="SUPFAM" id="SSF50715">
    <property type="entry name" value="Ribosomal protein L25-like"/>
    <property type="match status" value="1"/>
</dbReference>
<dbReference type="InterPro" id="IPR001021">
    <property type="entry name" value="Ribosomal_bL25_long"/>
</dbReference>
<dbReference type="InterPro" id="IPR029751">
    <property type="entry name" value="Ribosomal_L25_dom"/>
</dbReference>
<evidence type="ECO:0000313" key="9">
    <source>
        <dbReference type="EMBL" id="EFM82169.1"/>
    </source>
</evidence>
<dbReference type="Gene3D" id="2.170.120.20">
    <property type="entry name" value="Ribosomal protein L25, beta domain"/>
    <property type="match status" value="1"/>
</dbReference>
<dbReference type="NCBIfam" id="NF004133">
    <property type="entry name" value="PRK05618.2-4"/>
    <property type="match status" value="1"/>
</dbReference>
<evidence type="ECO:0000256" key="2">
    <source>
        <dbReference type="ARBA" id="ARBA00022884"/>
    </source>
</evidence>
<dbReference type="GeneID" id="60893166"/>
<dbReference type="InterPro" id="IPR020056">
    <property type="entry name" value="Rbsml_bL25/Gln-tRNA_synth_N"/>
</dbReference>
<reference evidence="9 10" key="1">
    <citation type="submission" date="2010-07" db="EMBL/GenBank/DDBJ databases">
        <authorList>
            <person name="Sid Ahmed O."/>
        </authorList>
    </citation>
    <scope>NUCLEOTIDE SEQUENCE [LARGE SCALE GENOMIC DNA]</scope>
    <source>
        <strain evidence="9 10">TX4248</strain>
    </source>
</reference>
<evidence type="ECO:0000259" key="7">
    <source>
        <dbReference type="Pfam" id="PF01386"/>
    </source>
</evidence>
<keyword evidence="3 5" id="KW-0689">Ribosomal protein</keyword>
<organism evidence="9 10">
    <name type="scientific">Enterococcus faecalis TX4248</name>
    <dbReference type="NCBI Taxonomy" id="749495"/>
    <lineage>
        <taxon>Bacteria</taxon>
        <taxon>Bacillati</taxon>
        <taxon>Bacillota</taxon>
        <taxon>Bacilli</taxon>
        <taxon>Lactobacillales</taxon>
        <taxon>Enterococcaceae</taxon>
        <taxon>Enterococcus</taxon>
    </lineage>
</organism>
<evidence type="ECO:0000313" key="10">
    <source>
        <dbReference type="Proteomes" id="UP000004846"/>
    </source>
</evidence>
<comment type="subunit">
    <text evidence="5">Part of the 50S ribosomal subunit; part of the 5S rRNA/L5/L18/L25 subcomplex. Contacts the 5S rRNA. Binds to the 5S rRNA independently of L5 and L18.</text>
</comment>
<dbReference type="HAMAP" id="MF_01334">
    <property type="entry name" value="Ribosomal_bL25_CTC"/>
    <property type="match status" value="1"/>
</dbReference>
<feature type="region of interest" description="Disordered" evidence="6">
    <location>
        <begin position="182"/>
        <end position="202"/>
    </location>
</feature>
<dbReference type="GO" id="GO:0022625">
    <property type="term" value="C:cytosolic large ribosomal subunit"/>
    <property type="evidence" value="ECO:0007669"/>
    <property type="project" value="TreeGrafter"/>
</dbReference>
<dbReference type="AlphaFoldDB" id="A0A125W440"/>
<dbReference type="NCBIfam" id="TIGR00731">
    <property type="entry name" value="bL25_bact_ctc"/>
    <property type="match status" value="1"/>
</dbReference>
<dbReference type="PANTHER" id="PTHR33284">
    <property type="entry name" value="RIBOSOMAL PROTEIN L25/GLN-TRNA SYNTHETASE, ANTI-CODON-BINDING DOMAIN-CONTAINING PROTEIN"/>
    <property type="match status" value="1"/>
</dbReference>
<comment type="caution">
    <text evidence="9">The sequence shown here is derived from an EMBL/GenBank/DDBJ whole genome shotgun (WGS) entry which is preliminary data.</text>
</comment>
<gene>
    <name evidence="5" type="primary">rplY</name>
    <name evidence="5" type="synonym">ctc</name>
    <name evidence="9" type="ORF">HMPREF9498_02236</name>
</gene>
<proteinExistence type="inferred from homology"/>
<dbReference type="InterPro" id="IPR020057">
    <property type="entry name" value="Ribosomal_bL25_b-dom"/>
</dbReference>
<feature type="domain" description="Large ribosomal subunit protein bL25 L25" evidence="7">
    <location>
        <begin position="5"/>
        <end position="91"/>
    </location>
</feature>
<evidence type="ECO:0000256" key="6">
    <source>
        <dbReference type="SAM" id="MobiDB-lite"/>
    </source>
</evidence>
<dbReference type="Proteomes" id="UP000004846">
    <property type="component" value="Unassembled WGS sequence"/>
</dbReference>
<dbReference type="GO" id="GO:0003735">
    <property type="term" value="F:structural constituent of ribosome"/>
    <property type="evidence" value="ECO:0007669"/>
    <property type="project" value="InterPro"/>
</dbReference>
<dbReference type="GO" id="GO:0008097">
    <property type="term" value="F:5S rRNA binding"/>
    <property type="evidence" value="ECO:0007669"/>
    <property type="project" value="InterPro"/>
</dbReference>
<dbReference type="GO" id="GO:0006412">
    <property type="term" value="P:translation"/>
    <property type="evidence" value="ECO:0007669"/>
    <property type="project" value="UniProtKB-UniRule"/>
</dbReference>
<dbReference type="HOGENOM" id="CLU_075939_2_0_9"/>
<evidence type="ECO:0000256" key="1">
    <source>
        <dbReference type="ARBA" id="ARBA00022730"/>
    </source>
</evidence>
<dbReference type="SMR" id="A0A125W440"/>
<dbReference type="Pfam" id="PF14693">
    <property type="entry name" value="Ribosomal_TL5_C"/>
    <property type="match status" value="1"/>
</dbReference>
<dbReference type="InterPro" id="IPR011035">
    <property type="entry name" value="Ribosomal_bL25/Gln-tRNA_synth"/>
</dbReference>
<keyword evidence="2 5" id="KW-0694">RNA-binding</keyword>
<sequence>MSVQLEVKERAIRPRSLRNQLRHEGKVPAIVYGYQIESTPIYFEEKDLSKILREHGANTVIKMTVDGKNINTLMSKAQLDTFTGQMLHVEFLSVNMKETTEVEAEVQLIGESAGVKAGGTLAQNLYTVLVAATPDKLPESIEVDITNLEIGDALTIADLPEHKDYEILTDPEEQLVAIVEAQTAPEEEEGTAAETTEPELAE</sequence>
<feature type="domain" description="Large ribosomal subunit protein bL25 beta" evidence="8">
    <location>
        <begin position="101"/>
        <end position="181"/>
    </location>
</feature>
<evidence type="ECO:0000256" key="5">
    <source>
        <dbReference type="HAMAP-Rule" id="MF_01334"/>
    </source>
</evidence>
<name>A0A125W440_ENTFL</name>
<dbReference type="InterPro" id="IPR037121">
    <property type="entry name" value="Ribosomal_bL25_C"/>
</dbReference>
<comment type="similarity">
    <text evidence="5">Belongs to the bacterial ribosomal protein bL25 family. CTC subfamily.</text>
</comment>
<dbReference type="InterPro" id="IPR020930">
    <property type="entry name" value="Ribosomal_uL5_bac-type"/>
</dbReference>
<dbReference type="PANTHER" id="PTHR33284:SF1">
    <property type="entry name" value="RIBOSOMAL PROTEIN L25_GLN-TRNA SYNTHETASE, ANTI-CODON-BINDING DOMAIN-CONTAINING PROTEIN"/>
    <property type="match status" value="1"/>
</dbReference>
<dbReference type="Gene3D" id="2.40.240.10">
    <property type="entry name" value="Ribosomal Protein L25, Chain P"/>
    <property type="match status" value="1"/>
</dbReference>
<evidence type="ECO:0000256" key="3">
    <source>
        <dbReference type="ARBA" id="ARBA00022980"/>
    </source>
</evidence>
<evidence type="ECO:0000259" key="8">
    <source>
        <dbReference type="Pfam" id="PF14693"/>
    </source>
</evidence>
<accession>A0A125W440</accession>
<protein>
    <recommendedName>
        <fullName evidence="5">Large ribosomal subunit protein bL25</fullName>
    </recommendedName>
    <alternativeName>
        <fullName evidence="5">General stress protein CTC</fullName>
    </alternativeName>
</protein>